<protein>
    <submittedName>
        <fullName evidence="3">RNA-binding protein like</fullName>
    </submittedName>
</protein>
<dbReference type="GO" id="GO:0003723">
    <property type="term" value="F:RNA binding"/>
    <property type="evidence" value="ECO:0007669"/>
    <property type="project" value="UniProtKB-KW"/>
</dbReference>
<dbReference type="SUPFAM" id="SSF54928">
    <property type="entry name" value="RNA-binding domain, RBD"/>
    <property type="match status" value="1"/>
</dbReference>
<evidence type="ECO:0000256" key="2">
    <source>
        <dbReference type="SAM" id="SignalP"/>
    </source>
</evidence>
<feature type="signal peptide" evidence="2">
    <location>
        <begin position="1"/>
        <end position="16"/>
    </location>
</feature>
<keyword evidence="4" id="KW-1185">Reference proteome</keyword>
<evidence type="ECO:0000256" key="1">
    <source>
        <dbReference type="ARBA" id="ARBA00022884"/>
    </source>
</evidence>
<evidence type="ECO:0000313" key="3">
    <source>
        <dbReference type="EMBL" id="KAJ7974084.1"/>
    </source>
</evidence>
<reference evidence="3" key="1">
    <citation type="journal article" date="2023" name="Science">
        <title>Elucidation of the pathway for biosynthesis of saponin adjuvants from the soapbark tree.</title>
        <authorList>
            <person name="Reed J."/>
            <person name="Orme A."/>
            <person name="El-Demerdash A."/>
            <person name="Owen C."/>
            <person name="Martin L.B.B."/>
            <person name="Misra R.C."/>
            <person name="Kikuchi S."/>
            <person name="Rejzek M."/>
            <person name="Martin A.C."/>
            <person name="Harkess A."/>
            <person name="Leebens-Mack J."/>
            <person name="Louveau T."/>
            <person name="Stephenson M.J."/>
            <person name="Osbourn A."/>
        </authorList>
    </citation>
    <scope>NUCLEOTIDE SEQUENCE</scope>
    <source>
        <strain evidence="3">S10</strain>
    </source>
</reference>
<dbReference type="KEGG" id="qsa:O6P43_004213"/>
<proteinExistence type="predicted"/>
<organism evidence="3 4">
    <name type="scientific">Quillaja saponaria</name>
    <name type="common">Soap bark tree</name>
    <dbReference type="NCBI Taxonomy" id="32244"/>
    <lineage>
        <taxon>Eukaryota</taxon>
        <taxon>Viridiplantae</taxon>
        <taxon>Streptophyta</taxon>
        <taxon>Embryophyta</taxon>
        <taxon>Tracheophyta</taxon>
        <taxon>Spermatophyta</taxon>
        <taxon>Magnoliopsida</taxon>
        <taxon>eudicotyledons</taxon>
        <taxon>Gunneridae</taxon>
        <taxon>Pentapetalae</taxon>
        <taxon>rosids</taxon>
        <taxon>fabids</taxon>
        <taxon>Fabales</taxon>
        <taxon>Quillajaceae</taxon>
        <taxon>Quillaja</taxon>
    </lineage>
</organism>
<evidence type="ECO:0000313" key="4">
    <source>
        <dbReference type="Proteomes" id="UP001163823"/>
    </source>
</evidence>
<feature type="non-terminal residue" evidence="3">
    <location>
        <position position="165"/>
    </location>
</feature>
<name>A0AAD7Q3J7_QUISA</name>
<keyword evidence="1" id="KW-0694">RNA-binding</keyword>
<keyword evidence="2" id="KW-0732">Signal</keyword>
<dbReference type="EMBL" id="JARAOO010000003">
    <property type="protein sequence ID" value="KAJ7974084.1"/>
    <property type="molecule type" value="Genomic_DNA"/>
</dbReference>
<dbReference type="AlphaFoldDB" id="A0AAD7Q3J7"/>
<comment type="caution">
    <text evidence="3">The sequence shown here is derived from an EMBL/GenBank/DDBJ whole genome shotgun (WGS) entry which is preliminary data.</text>
</comment>
<gene>
    <name evidence="3" type="ORF">O6P43_004213</name>
</gene>
<dbReference type="PANTHER" id="PTHR10501">
    <property type="entry name" value="U1 SMALL NUCLEAR RIBONUCLEOPROTEIN A/U2 SMALL NUCLEAR RIBONUCLEOPROTEIN B"/>
    <property type="match status" value="1"/>
</dbReference>
<dbReference type="Proteomes" id="UP001163823">
    <property type="component" value="Chromosome 3"/>
</dbReference>
<feature type="chain" id="PRO_5042161783" evidence="2">
    <location>
        <begin position="17"/>
        <end position="165"/>
    </location>
</feature>
<accession>A0AAD7Q3J7</accession>
<sequence length="165" mass="17732">FFFFFFLDMPLQLVCLLVSEMHDYIEQDDDRAGPWALKDTGTIGSAYDCYLQSAQLSSFTTGEASAHRGVGLVRAVGGGMPAHTMTDLSLMVLMGSGGPDLLPNRGGDPLILCFVDFASPACASTALSALQGYKMDEINPECNYLGLQFSRYPGSRSGPGSRGKR</sequence>
<dbReference type="InterPro" id="IPR035979">
    <property type="entry name" value="RBD_domain_sf"/>
</dbReference>